<comment type="caution">
    <text evidence="1">The sequence shown here is derived from an EMBL/GenBank/DDBJ whole genome shotgun (WGS) entry which is preliminary data.</text>
</comment>
<dbReference type="CDD" id="cd07814">
    <property type="entry name" value="SRPBCC_CalC_Aha1-like"/>
    <property type="match status" value="1"/>
</dbReference>
<reference evidence="1 2" key="1">
    <citation type="journal article" date="2019" name="Int. J. Syst. Evol. Microbiol.">
        <title>The Global Catalogue of Microorganisms (GCM) 10K type strain sequencing project: providing services to taxonomists for standard genome sequencing and annotation.</title>
        <authorList>
            <consortium name="The Broad Institute Genomics Platform"/>
            <consortium name="The Broad Institute Genome Sequencing Center for Infectious Disease"/>
            <person name="Wu L."/>
            <person name="Ma J."/>
        </authorList>
    </citation>
    <scope>NUCLEOTIDE SEQUENCE [LARGE SCALE GENOMIC DNA]</scope>
    <source>
        <strain evidence="1 2">JCM 16009</strain>
    </source>
</reference>
<dbReference type="RefSeq" id="WP_344414902.1">
    <property type="nucleotide sequence ID" value="NZ_BAAAQK010000005.1"/>
</dbReference>
<protein>
    <submittedName>
        <fullName evidence="1">SRPBCC domain-containing protein</fullName>
    </submittedName>
</protein>
<accession>A0ABN2MX98</accession>
<dbReference type="EMBL" id="BAAAQK010000005">
    <property type="protein sequence ID" value="GAA1841134.1"/>
    <property type="molecule type" value="Genomic_DNA"/>
</dbReference>
<dbReference type="SUPFAM" id="SSF55961">
    <property type="entry name" value="Bet v1-like"/>
    <property type="match status" value="1"/>
</dbReference>
<dbReference type="Gene3D" id="3.30.530.20">
    <property type="match status" value="2"/>
</dbReference>
<name>A0ABN2MX98_9PSEU</name>
<dbReference type="Proteomes" id="UP001500449">
    <property type="component" value="Unassembled WGS sequence"/>
</dbReference>
<dbReference type="InterPro" id="IPR023393">
    <property type="entry name" value="START-like_dom_sf"/>
</dbReference>
<gene>
    <name evidence="1" type="ORF">GCM10009836_20590</name>
</gene>
<organism evidence="1 2">
    <name type="scientific">Pseudonocardia ailaonensis</name>
    <dbReference type="NCBI Taxonomy" id="367279"/>
    <lineage>
        <taxon>Bacteria</taxon>
        <taxon>Bacillati</taxon>
        <taxon>Actinomycetota</taxon>
        <taxon>Actinomycetes</taxon>
        <taxon>Pseudonocardiales</taxon>
        <taxon>Pseudonocardiaceae</taxon>
        <taxon>Pseudonocardia</taxon>
    </lineage>
</organism>
<sequence>MSKRFEIRREVTLAATPEEVWRAIATREGQAGWFMTFEEEPPGAEIEMDEPHRLEQRFGTQAIEYVVEARDGASTVLRFVHSGILEEEWGDEFETMTAAGWDLYLATLGEYLRHFPGRPAVYAEAEAPSTPDAWKRVLAALGDPAEGDEVGGPFPGVVDVRHEHYLGIRTPDALVRFHERSLIGMPVAVGHHEMTADADPKALADTWRTWLADPTS</sequence>
<evidence type="ECO:0000313" key="1">
    <source>
        <dbReference type="EMBL" id="GAA1841134.1"/>
    </source>
</evidence>
<keyword evidence="2" id="KW-1185">Reference proteome</keyword>
<proteinExistence type="predicted"/>
<evidence type="ECO:0000313" key="2">
    <source>
        <dbReference type="Proteomes" id="UP001500449"/>
    </source>
</evidence>